<reference evidence="7 8" key="1">
    <citation type="journal article" date="2019" name="ISME J.">
        <title>Insights into ecological role of a new deltaproteobacterial order Candidatus Acidulodesulfobacterales by metagenomics and metatranscriptomics.</title>
        <authorList>
            <person name="Tan S."/>
            <person name="Liu J."/>
            <person name="Fang Y."/>
            <person name="Hedlund B.P."/>
            <person name="Lian Z.H."/>
            <person name="Huang L.Y."/>
            <person name="Li J.T."/>
            <person name="Huang L.N."/>
            <person name="Li W.J."/>
            <person name="Jiang H.C."/>
            <person name="Dong H.L."/>
            <person name="Shu W.S."/>
        </authorList>
    </citation>
    <scope>NUCLEOTIDE SEQUENCE [LARGE SCALE GENOMIC DNA]</scope>
    <source>
        <strain evidence="7">AP2</strain>
    </source>
</reference>
<sequence length="354" mass="38955">MSKLFKPITFKNLTIKNRVMMAPMCMYSAKDGVVSDFHMAHLGARAVGGVGLIMVEATGVSPEGRISPYDAGIWDEKHVKAFKPIVSFCQNFGAAMGIQLAHAGRKASTDAPWLGEKALSPKNGGWQTLAPSAIPFNDESPIPKEMDFNDIKKVINDFTNAAKNANDAGFDVIEVHAAHGYLINEFLSPESNKRTDLYGGSIEGRARLLLEIISNIKTVWPENKPIFVRISTIDWIEGGVQLEDSVNLADMLKKVGVSLIDCSSGGISPYAKMNIYHGYQIKFAEEIKKQACIPVSAVGLITKPEFADYLVTSDLVDMVALGRELLRNPYWTLNAAYKLGVDIEWPNQYKRAKL</sequence>
<keyword evidence="4" id="KW-0521">NADP</keyword>
<comment type="caution">
    <text evidence="7">The sequence shown here is derived from an EMBL/GenBank/DDBJ whole genome shotgun (WGS) entry which is preliminary data.</text>
</comment>
<proteinExistence type="predicted"/>
<evidence type="ECO:0000256" key="1">
    <source>
        <dbReference type="ARBA" id="ARBA00001917"/>
    </source>
</evidence>
<dbReference type="InterPro" id="IPR001155">
    <property type="entry name" value="OxRdtase_FMN_N"/>
</dbReference>
<keyword evidence="2" id="KW-0285">Flavoprotein</keyword>
<comment type="cofactor">
    <cofactor evidence="1">
        <name>FMN</name>
        <dbReference type="ChEBI" id="CHEBI:58210"/>
    </cofactor>
</comment>
<gene>
    <name evidence="7" type="primary">namA</name>
    <name evidence="7" type="ORF">EVJ46_08635</name>
</gene>
<dbReference type="InterPro" id="IPR013785">
    <property type="entry name" value="Aldolase_TIM"/>
</dbReference>
<dbReference type="PANTHER" id="PTHR43303:SF4">
    <property type="entry name" value="NADPH DEHYDROGENASE C23G7.10C-RELATED"/>
    <property type="match status" value="1"/>
</dbReference>
<keyword evidence="3" id="KW-0288">FMN</keyword>
<dbReference type="GO" id="GO:0010181">
    <property type="term" value="F:FMN binding"/>
    <property type="evidence" value="ECO:0007669"/>
    <property type="project" value="InterPro"/>
</dbReference>
<dbReference type="CDD" id="cd02932">
    <property type="entry name" value="OYE_YqiM_FMN"/>
    <property type="match status" value="1"/>
</dbReference>
<organism evidence="7 8">
    <name type="scientific">Acididesulfobacter guangdongensis</name>
    <dbReference type="NCBI Taxonomy" id="2597225"/>
    <lineage>
        <taxon>Bacteria</taxon>
        <taxon>Deltaproteobacteria</taxon>
        <taxon>Candidatus Acidulodesulfobacterales</taxon>
        <taxon>Candidatus Acididesulfobacter</taxon>
    </lineage>
</organism>
<dbReference type="NCBIfam" id="NF010047">
    <property type="entry name" value="PRK13523.1"/>
    <property type="match status" value="1"/>
</dbReference>
<dbReference type="InterPro" id="IPR044152">
    <property type="entry name" value="YqjM-like"/>
</dbReference>
<dbReference type="SUPFAM" id="SSF51395">
    <property type="entry name" value="FMN-linked oxidoreductases"/>
    <property type="match status" value="1"/>
</dbReference>
<evidence type="ECO:0000259" key="6">
    <source>
        <dbReference type="Pfam" id="PF00724"/>
    </source>
</evidence>
<evidence type="ECO:0000256" key="2">
    <source>
        <dbReference type="ARBA" id="ARBA00022630"/>
    </source>
</evidence>
<dbReference type="GO" id="GO:0050661">
    <property type="term" value="F:NADP binding"/>
    <property type="evidence" value="ECO:0007669"/>
    <property type="project" value="InterPro"/>
</dbReference>
<dbReference type="Proteomes" id="UP000316562">
    <property type="component" value="Unassembled WGS sequence"/>
</dbReference>
<protein>
    <submittedName>
        <fullName evidence="7">NADPH dehydrogenase NamA</fullName>
        <ecNumber evidence="7">1.6.99.1</ecNumber>
    </submittedName>
</protein>
<dbReference type="GO" id="GO:0003959">
    <property type="term" value="F:NADPH dehydrogenase activity"/>
    <property type="evidence" value="ECO:0007669"/>
    <property type="project" value="UniProtKB-EC"/>
</dbReference>
<keyword evidence="5 7" id="KW-0560">Oxidoreductase</keyword>
<evidence type="ECO:0000256" key="3">
    <source>
        <dbReference type="ARBA" id="ARBA00022643"/>
    </source>
</evidence>
<dbReference type="PANTHER" id="PTHR43303">
    <property type="entry name" value="NADPH DEHYDROGENASE C23G7.10C-RELATED"/>
    <property type="match status" value="1"/>
</dbReference>
<dbReference type="EMBL" id="SGBC01000004">
    <property type="protein sequence ID" value="RZD15591.1"/>
    <property type="molecule type" value="Genomic_DNA"/>
</dbReference>
<accession>A0A519BE93</accession>
<evidence type="ECO:0000256" key="5">
    <source>
        <dbReference type="ARBA" id="ARBA00023002"/>
    </source>
</evidence>
<dbReference type="Pfam" id="PF00724">
    <property type="entry name" value="Oxidored_FMN"/>
    <property type="match status" value="1"/>
</dbReference>
<dbReference type="AlphaFoldDB" id="A0A519BE93"/>
<dbReference type="Gene3D" id="3.20.20.70">
    <property type="entry name" value="Aldolase class I"/>
    <property type="match status" value="1"/>
</dbReference>
<evidence type="ECO:0000313" key="7">
    <source>
        <dbReference type="EMBL" id="RZD15591.1"/>
    </source>
</evidence>
<evidence type="ECO:0000256" key="4">
    <source>
        <dbReference type="ARBA" id="ARBA00022857"/>
    </source>
</evidence>
<dbReference type="EC" id="1.6.99.1" evidence="7"/>
<name>A0A519BE93_ACIG2</name>
<feature type="domain" description="NADH:flavin oxidoreductase/NADH oxidase N-terminal" evidence="6">
    <location>
        <begin position="3"/>
        <end position="338"/>
    </location>
</feature>
<evidence type="ECO:0000313" key="8">
    <source>
        <dbReference type="Proteomes" id="UP000316562"/>
    </source>
</evidence>